<feature type="transmembrane region" description="Helical" evidence="1">
    <location>
        <begin position="58"/>
        <end position="77"/>
    </location>
</feature>
<dbReference type="PATRIC" id="fig|1136941.3.peg.1768"/>
<feature type="transmembrane region" description="Helical" evidence="1">
    <location>
        <begin position="27"/>
        <end position="46"/>
    </location>
</feature>
<accession>A0A0N9NAK8</accession>
<reference evidence="2 3" key="2">
    <citation type="journal article" date="2017" name="Int. J. Syst. Evol. Microbiol.">
        <title>Gordonia phthalatica sp. nov., a di-n-butyl phthalate-degrading bacterium isolated from activated sludge.</title>
        <authorList>
            <person name="Jin D."/>
            <person name="Kong X."/>
            <person name="Jia M."/>
            <person name="Yu X."/>
            <person name="Wang X."/>
            <person name="Zhuang X."/>
            <person name="Deng Y."/>
            <person name="Bai Z."/>
        </authorList>
    </citation>
    <scope>NUCLEOTIDE SEQUENCE [LARGE SCALE GENOMIC DNA]</scope>
    <source>
        <strain evidence="2 3">QH-11</strain>
    </source>
</reference>
<evidence type="ECO:0000256" key="1">
    <source>
        <dbReference type="SAM" id="Phobius"/>
    </source>
</evidence>
<evidence type="ECO:0000313" key="3">
    <source>
        <dbReference type="Proteomes" id="UP000063789"/>
    </source>
</evidence>
<protein>
    <submittedName>
        <fullName evidence="2">Uncharacterized protein</fullName>
    </submittedName>
</protein>
<reference evidence="3" key="1">
    <citation type="submission" date="2015-06" db="EMBL/GenBank/DDBJ databases">
        <title>Complete genome sequence and metabolic analysis of phthalate degradation pathway in Gordonia sp. QH-11.</title>
        <authorList>
            <person name="Jin D."/>
            <person name="Kong X."/>
            <person name="Bai Z."/>
        </authorList>
    </citation>
    <scope>NUCLEOTIDE SEQUENCE [LARGE SCALE GENOMIC DNA]</scope>
    <source>
        <strain evidence="3">QH-11</strain>
    </source>
</reference>
<dbReference type="AlphaFoldDB" id="A0A0N9NAK8"/>
<dbReference type="EMBL" id="CP011853">
    <property type="protein sequence ID" value="ALG84558.1"/>
    <property type="molecule type" value="Genomic_DNA"/>
</dbReference>
<keyword evidence="3" id="KW-1185">Reference proteome</keyword>
<name>A0A0N9NAK8_9ACTN</name>
<dbReference type="Proteomes" id="UP000063789">
    <property type="component" value="Chromosome"/>
</dbReference>
<gene>
    <name evidence="2" type="ORF">ACH46_08690</name>
</gene>
<sequence length="153" mass="16537">MNARIAAGVSGAFLLAAAICAWWVHPAISAVLVSVSVIVMSVWQIYRRRRGIAPMPPSIVTTYVVPLTFGALAVIALNGWNYRIASHAGSDGGEFQMLIGLLTGVVGMSAAYGYGRLRAQKAQVDEVVEVTIADDRRTRGDVDDEQWFFPQAK</sequence>
<keyword evidence="1" id="KW-0812">Transmembrane</keyword>
<keyword evidence="1" id="KW-0472">Membrane</keyword>
<proteinExistence type="predicted"/>
<dbReference type="OrthoDB" id="4376274at2"/>
<dbReference type="KEGG" id="goq:ACH46_08690"/>
<organism evidence="2 3">
    <name type="scientific">Gordonia phthalatica</name>
    <dbReference type="NCBI Taxonomy" id="1136941"/>
    <lineage>
        <taxon>Bacteria</taxon>
        <taxon>Bacillati</taxon>
        <taxon>Actinomycetota</taxon>
        <taxon>Actinomycetes</taxon>
        <taxon>Mycobacteriales</taxon>
        <taxon>Gordoniaceae</taxon>
        <taxon>Gordonia</taxon>
    </lineage>
</organism>
<evidence type="ECO:0000313" key="2">
    <source>
        <dbReference type="EMBL" id="ALG84558.1"/>
    </source>
</evidence>
<dbReference type="RefSeq" id="WP_062392548.1">
    <property type="nucleotide sequence ID" value="NZ_CP011853.1"/>
</dbReference>
<feature type="transmembrane region" description="Helical" evidence="1">
    <location>
        <begin position="97"/>
        <end position="115"/>
    </location>
</feature>
<dbReference type="STRING" id="1136941.ACH46_08690"/>
<keyword evidence="1" id="KW-1133">Transmembrane helix</keyword>